<comment type="subcellular location">
    <subcellularLocation>
        <location evidence="1">Cell membrane</location>
        <topology evidence="1">Multi-pass membrane protein</topology>
    </subcellularLocation>
</comment>
<evidence type="ECO:0000256" key="1">
    <source>
        <dbReference type="ARBA" id="ARBA00004651"/>
    </source>
</evidence>
<reference evidence="8 9" key="1">
    <citation type="submission" date="2021-01" db="EMBL/GenBank/DDBJ databases">
        <title>Roseomonas sp. nov, a bacterium isolated from an oil production mixture in Yumen Oilfield.</title>
        <authorList>
            <person name="Wu D."/>
        </authorList>
    </citation>
    <scope>NUCLEOTIDE SEQUENCE [LARGE SCALE GENOMIC DNA]</scope>
    <source>
        <strain evidence="8 9">ROY-5-3</strain>
    </source>
</reference>
<organism evidence="8 9">
    <name type="scientific">Falsiroseomonas oleicola</name>
    <dbReference type="NCBI Taxonomy" id="2801474"/>
    <lineage>
        <taxon>Bacteria</taxon>
        <taxon>Pseudomonadati</taxon>
        <taxon>Pseudomonadota</taxon>
        <taxon>Alphaproteobacteria</taxon>
        <taxon>Acetobacterales</taxon>
        <taxon>Roseomonadaceae</taxon>
        <taxon>Falsiroseomonas</taxon>
    </lineage>
</organism>
<evidence type="ECO:0000256" key="5">
    <source>
        <dbReference type="ARBA" id="ARBA00023136"/>
    </source>
</evidence>
<dbReference type="PANTHER" id="PTHR36115">
    <property type="entry name" value="PROLINE-RICH ANTIGEN HOMOLOG-RELATED"/>
    <property type="match status" value="1"/>
</dbReference>
<keyword evidence="4 6" id="KW-1133">Transmembrane helix</keyword>
<evidence type="ECO:0000313" key="9">
    <source>
        <dbReference type="Proteomes" id="UP000689967"/>
    </source>
</evidence>
<evidence type="ECO:0000259" key="7">
    <source>
        <dbReference type="Pfam" id="PF06271"/>
    </source>
</evidence>
<name>A0ABS6HEZ2_9PROT</name>
<proteinExistence type="predicted"/>
<dbReference type="Pfam" id="PF06271">
    <property type="entry name" value="RDD"/>
    <property type="match status" value="1"/>
</dbReference>
<accession>A0ABS6HEZ2</accession>
<evidence type="ECO:0000256" key="3">
    <source>
        <dbReference type="ARBA" id="ARBA00022692"/>
    </source>
</evidence>
<feature type="transmembrane region" description="Helical" evidence="6">
    <location>
        <begin position="16"/>
        <end position="34"/>
    </location>
</feature>
<feature type="domain" description="RDD" evidence="7">
    <location>
        <begin position="12"/>
        <end position="135"/>
    </location>
</feature>
<dbReference type="PANTHER" id="PTHR36115:SF6">
    <property type="entry name" value="PROLINE-RICH ANTIGEN HOMOLOG"/>
    <property type="match status" value="1"/>
</dbReference>
<dbReference type="Proteomes" id="UP000689967">
    <property type="component" value="Unassembled WGS sequence"/>
</dbReference>
<evidence type="ECO:0000256" key="6">
    <source>
        <dbReference type="SAM" id="Phobius"/>
    </source>
</evidence>
<feature type="transmembrane region" description="Helical" evidence="6">
    <location>
        <begin position="105"/>
        <end position="123"/>
    </location>
</feature>
<evidence type="ECO:0000313" key="8">
    <source>
        <dbReference type="EMBL" id="MBU8545845.1"/>
    </source>
</evidence>
<keyword evidence="9" id="KW-1185">Reference proteome</keyword>
<feature type="transmembrane region" description="Helical" evidence="6">
    <location>
        <begin position="41"/>
        <end position="64"/>
    </location>
</feature>
<dbReference type="RefSeq" id="WP_216877868.1">
    <property type="nucleotide sequence ID" value="NZ_JAERQM010000006.1"/>
</dbReference>
<evidence type="ECO:0000256" key="2">
    <source>
        <dbReference type="ARBA" id="ARBA00022475"/>
    </source>
</evidence>
<protein>
    <submittedName>
        <fullName evidence="8">RDD family protein</fullName>
    </submittedName>
</protein>
<keyword evidence="3 6" id="KW-0812">Transmembrane</keyword>
<dbReference type="InterPro" id="IPR010432">
    <property type="entry name" value="RDD"/>
</dbReference>
<dbReference type="EMBL" id="JAERQM010000006">
    <property type="protein sequence ID" value="MBU8545845.1"/>
    <property type="molecule type" value="Genomic_DNA"/>
</dbReference>
<keyword evidence="2" id="KW-1003">Cell membrane</keyword>
<evidence type="ECO:0000256" key="4">
    <source>
        <dbReference type="ARBA" id="ARBA00022989"/>
    </source>
</evidence>
<dbReference type="InterPro" id="IPR051791">
    <property type="entry name" value="Pra-immunoreactive"/>
</dbReference>
<keyword evidence="5 6" id="KW-0472">Membrane</keyword>
<gene>
    <name evidence="8" type="ORF">JJQ90_19130</name>
</gene>
<comment type="caution">
    <text evidence="8">The sequence shown here is derived from an EMBL/GenBank/DDBJ whole genome shotgun (WGS) entry which is preliminary data.</text>
</comment>
<sequence>MSQSPGPFDSVPGRRITAWVIDAALLLVLSWLVWGGAALLAMLTLGFAGGLLLLPWALLLPILYGTLSIASPLSATPGQAVMGLAVRSEVDGAAPSLGQAFTATTLYALSWMAGGMPLLAALFSSRHRTLHDLFSDTLVVRSAYLEKARNPRGLAAEDG</sequence>